<dbReference type="Proteomes" id="UP001162992">
    <property type="component" value="Chromosome 5"/>
</dbReference>
<comment type="caution">
    <text evidence="1">The sequence shown here is derived from an EMBL/GenBank/DDBJ whole genome shotgun (WGS) entry which is preliminary data.</text>
</comment>
<name>A0ACC2DLU6_DIPCM</name>
<sequence length="333" mass="36250">MDQHPIGENAVQMCLGGPAGLQILSAAGSLFINGEPLVAQPLVTAYPQSAYSVTQHERQVMTDVQMELLRRQISVYSTICHQLLEMHKASLSQQTAFAGYALGQHVPYDQVLCLQKSTSRQRWTPSPSQLHVLEKLFDQGHGTPSKQRIKEIASELSQHGQISETNVYNWFQNRKARAKRKQQQVLHIDGASEAETETESLQDKKNWLDGSCDNSGSGQANANGQSSSGTPSNDQDQSEYASADNQEASLSTIIIHGKPWKICSGLVDVRTTFGETAVLLDSGGFIYPTNEAGITVQPLQAGESYTLAGLGDIMTRATTISSDVHNCQKVAGY</sequence>
<keyword evidence="2" id="KW-1185">Reference proteome</keyword>
<evidence type="ECO:0000313" key="2">
    <source>
        <dbReference type="Proteomes" id="UP001162992"/>
    </source>
</evidence>
<accession>A0ACC2DLU6</accession>
<organism evidence="1 2">
    <name type="scientific">Diphasiastrum complanatum</name>
    <name type="common">Issler's clubmoss</name>
    <name type="synonym">Lycopodium complanatum</name>
    <dbReference type="NCBI Taxonomy" id="34168"/>
    <lineage>
        <taxon>Eukaryota</taxon>
        <taxon>Viridiplantae</taxon>
        <taxon>Streptophyta</taxon>
        <taxon>Embryophyta</taxon>
        <taxon>Tracheophyta</taxon>
        <taxon>Lycopodiopsida</taxon>
        <taxon>Lycopodiales</taxon>
        <taxon>Lycopodiaceae</taxon>
        <taxon>Lycopodioideae</taxon>
        <taxon>Diphasiastrum</taxon>
    </lineage>
</organism>
<proteinExistence type="predicted"/>
<gene>
    <name evidence="1" type="ORF">O6H91_05G029900</name>
</gene>
<dbReference type="EMBL" id="CM055096">
    <property type="protein sequence ID" value="KAJ7555281.1"/>
    <property type="molecule type" value="Genomic_DNA"/>
</dbReference>
<protein>
    <submittedName>
        <fullName evidence="1">Uncharacterized protein</fullName>
    </submittedName>
</protein>
<evidence type="ECO:0000313" key="1">
    <source>
        <dbReference type="EMBL" id="KAJ7555281.1"/>
    </source>
</evidence>
<reference evidence="2" key="1">
    <citation type="journal article" date="2024" name="Proc. Natl. Acad. Sci. U.S.A.">
        <title>Extraordinary preservation of gene collinearity over three hundred million years revealed in homosporous lycophytes.</title>
        <authorList>
            <person name="Li C."/>
            <person name="Wickell D."/>
            <person name="Kuo L.Y."/>
            <person name="Chen X."/>
            <person name="Nie B."/>
            <person name="Liao X."/>
            <person name="Peng D."/>
            <person name="Ji J."/>
            <person name="Jenkins J."/>
            <person name="Williams M."/>
            <person name="Shu S."/>
            <person name="Plott C."/>
            <person name="Barry K."/>
            <person name="Rajasekar S."/>
            <person name="Grimwood J."/>
            <person name="Han X."/>
            <person name="Sun S."/>
            <person name="Hou Z."/>
            <person name="He W."/>
            <person name="Dai G."/>
            <person name="Sun C."/>
            <person name="Schmutz J."/>
            <person name="Leebens-Mack J.H."/>
            <person name="Li F.W."/>
            <person name="Wang L."/>
        </authorList>
    </citation>
    <scope>NUCLEOTIDE SEQUENCE [LARGE SCALE GENOMIC DNA]</scope>
    <source>
        <strain evidence="2">cv. PW_Plant_1</strain>
    </source>
</reference>